<evidence type="ECO:0000313" key="2">
    <source>
        <dbReference type="EMBL" id="QCO00185.1"/>
    </source>
</evidence>
<feature type="region of interest" description="Disordered" evidence="1">
    <location>
        <begin position="46"/>
        <end position="70"/>
    </location>
</feature>
<proteinExistence type="predicted"/>
<evidence type="ECO:0000313" key="3">
    <source>
        <dbReference type="Proteomes" id="UP000298595"/>
    </source>
</evidence>
<reference evidence="2 3" key="1">
    <citation type="submission" date="2018-09" db="EMBL/GenBank/DDBJ databases">
        <title>Whole genome based analysis of evolution and adaptive divergence in Indian and Brazilian strains of Azospirillum brasilense.</title>
        <authorList>
            <person name="Singh C."/>
            <person name="Tripathi A.K."/>
        </authorList>
    </citation>
    <scope>NUCLEOTIDE SEQUENCE [LARGE SCALE GENOMIC DNA]</scope>
    <source>
        <strain evidence="2 3">MTCC4035</strain>
        <plasmid evidence="2 3">p5</plasmid>
    </source>
</reference>
<feature type="compositionally biased region" description="Basic and acidic residues" evidence="1">
    <location>
        <begin position="182"/>
        <end position="193"/>
    </location>
</feature>
<dbReference type="EMBL" id="CP032326">
    <property type="protein sequence ID" value="QCO00185.1"/>
    <property type="molecule type" value="Genomic_DNA"/>
</dbReference>
<feature type="region of interest" description="Disordered" evidence="1">
    <location>
        <begin position="136"/>
        <end position="193"/>
    </location>
</feature>
<sequence length="193" mass="20592">MQFRISPSERAQLKDAACRRGFLDGEGKPNVSGYLRAIVKADCAAMDGPMDTRSPASNPAPARPAPPPLAPAATEALRSILAQVTGACSNLNQLVRDVHLEKRGSRPSAEVSGLRIEGVLVAIERDVLGPLSQLLGRRPAKPVTSPMTSDRPPEPPAPPSSEGAVTSTAERFRRAGGLSPKPQRDYVRRPPHR</sequence>
<dbReference type="AlphaFoldDB" id="A0A4D8PS74"/>
<dbReference type="Proteomes" id="UP000298595">
    <property type="component" value="Plasmid p5"/>
</dbReference>
<feature type="compositionally biased region" description="Pro residues" evidence="1">
    <location>
        <begin position="61"/>
        <end position="70"/>
    </location>
</feature>
<dbReference type="KEGG" id="aare:D3093_33580"/>
<keyword evidence="2" id="KW-0614">Plasmid</keyword>
<accession>A0A4D8PS74</accession>
<organism evidence="2 3">
    <name type="scientific">Azospirillum argentinense</name>
    <dbReference type="NCBI Taxonomy" id="2970906"/>
    <lineage>
        <taxon>Bacteria</taxon>
        <taxon>Pseudomonadati</taxon>
        <taxon>Pseudomonadota</taxon>
        <taxon>Alphaproteobacteria</taxon>
        <taxon>Rhodospirillales</taxon>
        <taxon>Azospirillaceae</taxon>
        <taxon>Azospirillum</taxon>
    </lineage>
</organism>
<evidence type="ECO:0000256" key="1">
    <source>
        <dbReference type="SAM" id="MobiDB-lite"/>
    </source>
</evidence>
<geneLocation type="plasmid" evidence="2 3">
    <name>p5</name>
</geneLocation>
<protein>
    <submittedName>
        <fullName evidence="2">Uncharacterized protein</fullName>
    </submittedName>
</protein>
<name>A0A4D8PS74_9PROT</name>
<gene>
    <name evidence="2" type="ORF">D3093_33580</name>
</gene>